<dbReference type="InterPro" id="IPR049142">
    <property type="entry name" value="MS_channel_1st"/>
</dbReference>
<dbReference type="Gene3D" id="1.10.287.1260">
    <property type="match status" value="1"/>
</dbReference>
<keyword evidence="12" id="KW-1185">Reference proteome</keyword>
<feature type="domain" description="Mechanosensitive ion channel transmembrane helices 2/3" evidence="10">
    <location>
        <begin position="141"/>
        <end position="181"/>
    </location>
</feature>
<feature type="transmembrane region" description="Helical" evidence="7">
    <location>
        <begin position="160"/>
        <end position="180"/>
    </location>
</feature>
<keyword evidence="5 7" id="KW-1133">Transmembrane helix</keyword>
<dbReference type="Pfam" id="PF21082">
    <property type="entry name" value="MS_channel_3rd"/>
    <property type="match status" value="1"/>
</dbReference>
<dbReference type="Pfam" id="PF21088">
    <property type="entry name" value="MS_channel_1st"/>
    <property type="match status" value="1"/>
</dbReference>
<dbReference type="Pfam" id="PF00924">
    <property type="entry name" value="MS_channel_2nd"/>
    <property type="match status" value="1"/>
</dbReference>
<evidence type="ECO:0000313" key="11">
    <source>
        <dbReference type="EMBL" id="MCE5170657.1"/>
    </source>
</evidence>
<dbReference type="InterPro" id="IPR011066">
    <property type="entry name" value="MscS_channel_C_sf"/>
</dbReference>
<protein>
    <submittedName>
        <fullName evidence="11">Mechanosensitive ion channel family protein</fullName>
    </submittedName>
</protein>
<dbReference type="InterPro" id="IPR049278">
    <property type="entry name" value="MS_channel_C"/>
</dbReference>
<evidence type="ECO:0000259" key="10">
    <source>
        <dbReference type="Pfam" id="PF21088"/>
    </source>
</evidence>
<evidence type="ECO:0000256" key="7">
    <source>
        <dbReference type="SAM" id="Phobius"/>
    </source>
</evidence>
<keyword evidence="4 7" id="KW-0812">Transmembrane</keyword>
<dbReference type="SUPFAM" id="SSF82689">
    <property type="entry name" value="Mechanosensitive channel protein MscS (YggB), C-terminal domain"/>
    <property type="match status" value="1"/>
</dbReference>
<dbReference type="InterPro" id="IPR045042">
    <property type="entry name" value="YnaI-like"/>
</dbReference>
<dbReference type="InterPro" id="IPR011014">
    <property type="entry name" value="MscS_channel_TM-2"/>
</dbReference>
<evidence type="ECO:0000256" key="4">
    <source>
        <dbReference type="ARBA" id="ARBA00022692"/>
    </source>
</evidence>
<evidence type="ECO:0000256" key="2">
    <source>
        <dbReference type="ARBA" id="ARBA00008017"/>
    </source>
</evidence>
<comment type="subcellular location">
    <subcellularLocation>
        <location evidence="1">Cell membrane</location>
        <topology evidence="1">Multi-pass membrane protein</topology>
    </subcellularLocation>
</comment>
<organism evidence="11 12">
    <name type="scientific">Paenibacillus profundus</name>
    <dbReference type="NCBI Taxonomy" id="1173085"/>
    <lineage>
        <taxon>Bacteria</taxon>
        <taxon>Bacillati</taxon>
        <taxon>Bacillota</taxon>
        <taxon>Bacilli</taxon>
        <taxon>Bacillales</taxon>
        <taxon>Paenibacillaceae</taxon>
        <taxon>Paenibacillus</taxon>
    </lineage>
</organism>
<dbReference type="InterPro" id="IPR006685">
    <property type="entry name" value="MscS_channel_2nd"/>
</dbReference>
<feature type="domain" description="Mechanosensitive ion channel MscS" evidence="8">
    <location>
        <begin position="182"/>
        <end position="249"/>
    </location>
</feature>
<evidence type="ECO:0000256" key="1">
    <source>
        <dbReference type="ARBA" id="ARBA00004651"/>
    </source>
</evidence>
<dbReference type="RefSeq" id="WP_233697328.1">
    <property type="nucleotide sequence ID" value="NZ_JAJNBZ010000011.1"/>
</dbReference>
<evidence type="ECO:0000259" key="8">
    <source>
        <dbReference type="Pfam" id="PF00924"/>
    </source>
</evidence>
<dbReference type="Gene3D" id="2.30.30.60">
    <property type="match status" value="1"/>
</dbReference>
<dbReference type="SUPFAM" id="SSF82861">
    <property type="entry name" value="Mechanosensitive channel protein MscS (YggB), transmembrane region"/>
    <property type="match status" value="1"/>
</dbReference>
<evidence type="ECO:0000256" key="3">
    <source>
        <dbReference type="ARBA" id="ARBA00022475"/>
    </source>
</evidence>
<dbReference type="PANTHER" id="PTHR43634:SF2">
    <property type="entry name" value="LOW CONDUCTANCE MECHANOSENSITIVE CHANNEL YNAI"/>
    <property type="match status" value="1"/>
</dbReference>
<dbReference type="InterPro" id="IPR010920">
    <property type="entry name" value="LSM_dom_sf"/>
</dbReference>
<evidence type="ECO:0000256" key="6">
    <source>
        <dbReference type="ARBA" id="ARBA00023136"/>
    </source>
</evidence>
<dbReference type="InterPro" id="IPR023408">
    <property type="entry name" value="MscS_beta-dom_sf"/>
</dbReference>
<feature type="transmembrane region" description="Helical" evidence="7">
    <location>
        <begin position="17"/>
        <end position="43"/>
    </location>
</feature>
<gene>
    <name evidence="11" type="ORF">LQV63_15175</name>
</gene>
<proteinExistence type="inferred from homology"/>
<name>A0ABS8YGF5_9BACL</name>
<keyword evidence="3" id="KW-1003">Cell membrane</keyword>
<feature type="domain" description="Mechanosensitive ion channel MscS C-terminal" evidence="9">
    <location>
        <begin position="255"/>
        <end position="341"/>
    </location>
</feature>
<dbReference type="SUPFAM" id="SSF50182">
    <property type="entry name" value="Sm-like ribonucleoproteins"/>
    <property type="match status" value="1"/>
</dbReference>
<evidence type="ECO:0000259" key="9">
    <source>
        <dbReference type="Pfam" id="PF21082"/>
    </source>
</evidence>
<comment type="similarity">
    <text evidence="2">Belongs to the MscS (TC 1.A.23) family.</text>
</comment>
<evidence type="ECO:0000256" key="5">
    <source>
        <dbReference type="ARBA" id="ARBA00022989"/>
    </source>
</evidence>
<evidence type="ECO:0000313" key="12">
    <source>
        <dbReference type="Proteomes" id="UP001199916"/>
    </source>
</evidence>
<reference evidence="11 12" key="1">
    <citation type="submission" date="2021-11" db="EMBL/GenBank/DDBJ databases">
        <title>Draft genome sequence of Paenibacillus profundus YoMME, a new Gram-positive bacteria with exoelectrogenic properties.</title>
        <authorList>
            <person name="Hubenova Y."/>
            <person name="Hubenova E."/>
            <person name="Manasiev Y."/>
            <person name="Peykov S."/>
            <person name="Mitov M."/>
        </authorList>
    </citation>
    <scope>NUCLEOTIDE SEQUENCE [LARGE SCALE GENOMIC DNA]</scope>
    <source>
        <strain evidence="11 12">YoMME</strain>
    </source>
</reference>
<dbReference type="Proteomes" id="UP001199916">
    <property type="component" value="Unassembled WGS sequence"/>
</dbReference>
<keyword evidence="6 7" id="KW-0472">Membrane</keyword>
<comment type="caution">
    <text evidence="11">The sequence shown here is derived from an EMBL/GenBank/DDBJ whole genome shotgun (WGS) entry which is preliminary data.</text>
</comment>
<dbReference type="PANTHER" id="PTHR43634">
    <property type="entry name" value="OW CONDUCTANCE MECHANOSENSITIVE CHANNEL"/>
    <property type="match status" value="1"/>
</dbReference>
<dbReference type="Gene3D" id="3.30.70.100">
    <property type="match status" value="1"/>
</dbReference>
<dbReference type="EMBL" id="JAJNBZ010000011">
    <property type="protein sequence ID" value="MCE5170657.1"/>
    <property type="molecule type" value="Genomic_DNA"/>
</dbReference>
<sequence>MDQLFRSIFELVDGTRLLIAIGILLLFLLFRKWVVGYLFRFIVRMADKTQSTHVASFIHSFEQPVRMLLILGGVNAAFHFYFPDQWPYWALFNQISRSSFIAIVGWGLYNFSGRSSNLFTGFTTRLGVEQSSMLIPFLSRILRIVIVAVAITMISSEWGYSINGLVAGLGLGSLAVAMAAKDTFSNFIAGVIIITEKPFAQGDWIQTSTVEGVVEDISFRSSRIRTFADTLVTVPNATLADQAITNFSRMGKRRITFTLGVAVDTGRASLLRAVEQIREHITTHPEIAPGTIMIRFTEFHADQLGIMCYFFTQSTVWAEHLRVREEINFAIMGILEQEDVRLAMPAQRVFLEANEQEYSKTATSYDS</sequence>
<accession>A0ABS8YGF5</accession>